<dbReference type="Gene3D" id="3.60.10.10">
    <property type="entry name" value="Endonuclease/exonuclease/phosphatase"/>
    <property type="match status" value="1"/>
</dbReference>
<feature type="domain" description="Endonuclease/exonuclease/phosphatase" evidence="1">
    <location>
        <begin position="15"/>
        <end position="101"/>
    </location>
</feature>
<evidence type="ECO:0000313" key="2">
    <source>
        <dbReference type="EMBL" id="KAF7174223.1"/>
    </source>
</evidence>
<dbReference type="InterPro" id="IPR036691">
    <property type="entry name" value="Endo/exonu/phosph_ase_sf"/>
</dbReference>
<sequence>MKALISLPDTLFSLPTLLAGDFNLLHTRWQPSLTYTPAVSAEPFIEWLDQLGLICTTEADRSTQSRGNVLDLTFASNSLVRNGVHTELATHLDATSDHKPLLTTIQWDQRPPPTGQKIRFDTLDQPLFRSLLTTNLTQVKPNNSSKADLEKLAYGLVSAIRNAYQGSAKRALPHRRGQPWWNSECKEALQQYQSGRIQQNKFRKVVRKAQRQFWQNKLLAAAQTKEIFDISKWHKSVGSYRSPPLNDPLRPDNPPAVSIQEKRDLLVRNLLQNTAEAGDIPLDCPAVPRAALPFPEITMAQVEKAILKAGNTAPGEDELSTNILKIAWPMIKDQTLALFQGCLQIGYHPKCFRHAILAILQKPNKTDWTNPRSYRPIALLSVLGKELYKSASTMN</sequence>
<gene>
    <name evidence="2" type="ORF">CNMCM6106_008360</name>
</gene>
<accession>A0A8H6V0M8</accession>
<dbReference type="GO" id="GO:0003824">
    <property type="term" value="F:catalytic activity"/>
    <property type="evidence" value="ECO:0007669"/>
    <property type="project" value="InterPro"/>
</dbReference>
<evidence type="ECO:0000313" key="3">
    <source>
        <dbReference type="Proteomes" id="UP000662466"/>
    </source>
</evidence>
<organism evidence="2 3">
    <name type="scientific">Aspergillus hiratsukae</name>
    <dbReference type="NCBI Taxonomy" id="1194566"/>
    <lineage>
        <taxon>Eukaryota</taxon>
        <taxon>Fungi</taxon>
        <taxon>Dikarya</taxon>
        <taxon>Ascomycota</taxon>
        <taxon>Pezizomycotina</taxon>
        <taxon>Eurotiomycetes</taxon>
        <taxon>Eurotiomycetidae</taxon>
        <taxon>Eurotiales</taxon>
        <taxon>Aspergillaceae</taxon>
        <taxon>Aspergillus</taxon>
        <taxon>Aspergillus subgen. Fumigati</taxon>
    </lineage>
</organism>
<evidence type="ECO:0000259" key="1">
    <source>
        <dbReference type="Pfam" id="PF14529"/>
    </source>
</evidence>
<dbReference type="Pfam" id="PF14529">
    <property type="entry name" value="Exo_endo_phos_2"/>
    <property type="match status" value="1"/>
</dbReference>
<dbReference type="Proteomes" id="UP000662466">
    <property type="component" value="Unassembled WGS sequence"/>
</dbReference>
<reference evidence="2" key="1">
    <citation type="submission" date="2020-06" db="EMBL/GenBank/DDBJ databases">
        <title>Draft genome sequences of strains closely related to Aspergillus parafelis and Aspergillus hiratsukae.</title>
        <authorList>
            <person name="Dos Santos R.A.C."/>
            <person name="Rivero-Menendez O."/>
            <person name="Steenwyk J.L."/>
            <person name="Mead M.E."/>
            <person name="Goldman G.H."/>
            <person name="Alastruey-Izquierdo A."/>
            <person name="Rokas A."/>
        </authorList>
    </citation>
    <scope>NUCLEOTIDE SEQUENCE</scope>
    <source>
        <strain evidence="2">CNM-CM6106</strain>
    </source>
</reference>
<dbReference type="InterPro" id="IPR005135">
    <property type="entry name" value="Endo/exonuclease/phosphatase"/>
</dbReference>
<dbReference type="EMBL" id="JACBAF010001631">
    <property type="protein sequence ID" value="KAF7174223.1"/>
    <property type="molecule type" value="Genomic_DNA"/>
</dbReference>
<dbReference type="AlphaFoldDB" id="A0A8H6V0M8"/>
<dbReference type="PANTHER" id="PTHR33481:SF1">
    <property type="entry name" value="ENDONUCLEASE_EXONUCLEASE_PHOSPHATASE DOMAIN-CONTAINING PROTEIN-RELATED"/>
    <property type="match status" value="1"/>
</dbReference>
<proteinExistence type="predicted"/>
<dbReference type="PANTHER" id="PTHR33481">
    <property type="entry name" value="REVERSE TRANSCRIPTASE"/>
    <property type="match status" value="1"/>
</dbReference>
<name>A0A8H6V0M8_9EURO</name>
<comment type="caution">
    <text evidence="2">The sequence shown here is derived from an EMBL/GenBank/DDBJ whole genome shotgun (WGS) entry which is preliminary data.</text>
</comment>
<dbReference type="SUPFAM" id="SSF56219">
    <property type="entry name" value="DNase I-like"/>
    <property type="match status" value="1"/>
</dbReference>
<protein>
    <recommendedName>
        <fullName evidence="1">Endonuclease/exonuclease/phosphatase domain-containing protein</fullName>
    </recommendedName>
</protein>